<feature type="domain" description="Clp1 N-terminal" evidence="1">
    <location>
        <begin position="7"/>
        <end position="59"/>
    </location>
</feature>
<dbReference type="InterPro" id="IPR038239">
    <property type="entry name" value="Clp1_N_sf"/>
</dbReference>
<protein>
    <recommendedName>
        <fullName evidence="1">Clp1 N-terminal domain-containing protein</fullName>
    </recommendedName>
</protein>
<keyword evidence="3" id="KW-1185">Reference proteome</keyword>
<proteinExistence type="predicted"/>
<dbReference type="Gene3D" id="2.60.120.1030">
    <property type="entry name" value="Clp1, DNA binding domain"/>
    <property type="match status" value="1"/>
</dbReference>
<reference evidence="2 3" key="1">
    <citation type="submission" date="2012-05" db="EMBL/GenBank/DDBJ databases">
        <title>Recombination and specialization in a pathogen metapopulation.</title>
        <authorList>
            <person name="Gardiner A."/>
            <person name="Kemen E."/>
            <person name="Schultz-Larsen T."/>
            <person name="MacLean D."/>
            <person name="Van Oosterhout C."/>
            <person name="Jones J.D.G."/>
        </authorList>
    </citation>
    <scope>NUCLEOTIDE SEQUENCE [LARGE SCALE GENOMIC DNA]</scope>
    <source>
        <strain evidence="2 3">Ac Nc2</strain>
    </source>
</reference>
<accession>A0A024GCJ1</accession>
<dbReference type="EMBL" id="CAIX01000071">
    <property type="protein sequence ID" value="CCI44476.1"/>
    <property type="molecule type" value="Genomic_DNA"/>
</dbReference>
<sequence>MTSIVEIARECEYRFEVASNEKLTLKLKSGSAEIFGVELAIDNEYTFQDQKVAVYTCEESLPG</sequence>
<dbReference type="STRING" id="65357.A0A024GCJ1"/>
<evidence type="ECO:0000313" key="3">
    <source>
        <dbReference type="Proteomes" id="UP000053237"/>
    </source>
</evidence>
<gene>
    <name evidence="2" type="ORF">BN9_052850</name>
</gene>
<dbReference type="Proteomes" id="UP000053237">
    <property type="component" value="Unassembled WGS sequence"/>
</dbReference>
<evidence type="ECO:0000313" key="2">
    <source>
        <dbReference type="EMBL" id="CCI44476.1"/>
    </source>
</evidence>
<evidence type="ECO:0000259" key="1">
    <source>
        <dbReference type="Pfam" id="PF16573"/>
    </source>
</evidence>
<organism evidence="2 3">
    <name type="scientific">Albugo candida</name>
    <dbReference type="NCBI Taxonomy" id="65357"/>
    <lineage>
        <taxon>Eukaryota</taxon>
        <taxon>Sar</taxon>
        <taxon>Stramenopiles</taxon>
        <taxon>Oomycota</taxon>
        <taxon>Peronosporomycetes</taxon>
        <taxon>Albuginales</taxon>
        <taxon>Albuginaceae</taxon>
        <taxon>Albugo</taxon>
    </lineage>
</organism>
<dbReference type="Pfam" id="PF16573">
    <property type="entry name" value="CLP1_N"/>
    <property type="match status" value="1"/>
</dbReference>
<name>A0A024GCJ1_9STRA</name>
<dbReference type="InterPro" id="IPR032324">
    <property type="entry name" value="Clp1_N"/>
</dbReference>
<dbReference type="OrthoDB" id="258143at2759"/>
<dbReference type="InParanoid" id="A0A024GCJ1"/>
<comment type="caution">
    <text evidence="2">The sequence shown here is derived from an EMBL/GenBank/DDBJ whole genome shotgun (WGS) entry which is preliminary data.</text>
</comment>
<dbReference type="AlphaFoldDB" id="A0A024GCJ1"/>